<dbReference type="AlphaFoldDB" id="A0A9P9R762"/>
<dbReference type="Proteomes" id="UP000736672">
    <property type="component" value="Unassembled WGS sequence"/>
</dbReference>
<evidence type="ECO:0000313" key="2">
    <source>
        <dbReference type="Proteomes" id="UP000736672"/>
    </source>
</evidence>
<comment type="caution">
    <text evidence="1">The sequence shown here is derived from an EMBL/GenBank/DDBJ whole genome shotgun (WGS) entry which is preliminary data.</text>
</comment>
<organism evidence="1 2">
    <name type="scientific">Fusarium solani</name>
    <name type="common">Filamentous fungus</name>
    <dbReference type="NCBI Taxonomy" id="169388"/>
    <lineage>
        <taxon>Eukaryota</taxon>
        <taxon>Fungi</taxon>
        <taxon>Dikarya</taxon>
        <taxon>Ascomycota</taxon>
        <taxon>Pezizomycotina</taxon>
        <taxon>Sordariomycetes</taxon>
        <taxon>Hypocreomycetidae</taxon>
        <taxon>Hypocreales</taxon>
        <taxon>Nectriaceae</taxon>
        <taxon>Fusarium</taxon>
        <taxon>Fusarium solani species complex</taxon>
    </lineage>
</organism>
<dbReference type="OrthoDB" id="5099332at2759"/>
<reference evidence="1" key="1">
    <citation type="journal article" date="2021" name="Nat. Commun.">
        <title>Genetic determinants of endophytism in the Arabidopsis root mycobiome.</title>
        <authorList>
            <person name="Mesny F."/>
            <person name="Miyauchi S."/>
            <person name="Thiergart T."/>
            <person name="Pickel B."/>
            <person name="Atanasova L."/>
            <person name="Karlsson M."/>
            <person name="Huettel B."/>
            <person name="Barry K.W."/>
            <person name="Haridas S."/>
            <person name="Chen C."/>
            <person name="Bauer D."/>
            <person name="Andreopoulos W."/>
            <person name="Pangilinan J."/>
            <person name="LaButti K."/>
            <person name="Riley R."/>
            <person name="Lipzen A."/>
            <person name="Clum A."/>
            <person name="Drula E."/>
            <person name="Henrissat B."/>
            <person name="Kohler A."/>
            <person name="Grigoriev I.V."/>
            <person name="Martin F.M."/>
            <person name="Hacquard S."/>
        </authorList>
    </citation>
    <scope>NUCLEOTIDE SEQUENCE</scope>
    <source>
        <strain evidence="1">FSSC 5 MPI-SDFR-AT-0091</strain>
    </source>
</reference>
<evidence type="ECO:0000313" key="1">
    <source>
        <dbReference type="EMBL" id="KAH7268134.1"/>
    </source>
</evidence>
<dbReference type="EMBL" id="JAGTJS010000005">
    <property type="protein sequence ID" value="KAH7268134.1"/>
    <property type="molecule type" value="Genomic_DNA"/>
</dbReference>
<sequence>MNINGIDFFAKLPPEIRIRIMGQMSSKSAISRIIQASPAMLAQWIQSRKTIVRAVLINLVGGDIYGDLLHDALAIIHMPPIDSSSTDSILHHVGLWLTKELLDPFEQNYGETLDMLYRLFSRLAVFIEDYMTKATAPFPPRAYLCLPRMKSMDGELYFRDQTIDAQHVKLDDLTCSERNRFLRAFVRYELLCNLYTPRLWKIVEPSEYGDQVKQSHSNLHIWEYEMLHCVREYTRSVYAAIFANFTPSWLPNDQTASGSESSSGKELLYPDNFWTNPNEYFCNLELPRSCYHSASFLHLRGFDLLTHALVYSESNQGSYKDLRKWFLAMSAEWAGTEDFRAPSQDHSLAQDQGPTSASCADIGVRGQLFQKISTVLMREGVVSYPQVMGLSMYVQLRIYRQRAWPFFEDARFYPGVDSLCHFPSLDELAEQDRLVKLKFPYPEGEQQRRRSRKWQDFFAGRESGNDFDWQDDDGKLERVAGERITIPRIFERPVTERLIPFWRYGMPMSTE</sequence>
<proteinExistence type="predicted"/>
<accession>A0A9P9R762</accession>
<protein>
    <submittedName>
        <fullName evidence="1">Uncharacterized protein</fullName>
    </submittedName>
</protein>
<keyword evidence="2" id="KW-1185">Reference proteome</keyword>
<gene>
    <name evidence="1" type="ORF">B0J15DRAFT_578097</name>
</gene>
<name>A0A9P9R762_FUSSL</name>